<sequence>MVRRMLMRRSARTREKSAEGGTGVGGVSWGGGGRRRRRRRRERGVVRRAEDGDDDHDDGAESHGGDSWGGGTKSVFPMPLDEMWTQ</sequence>
<protein>
    <submittedName>
        <fullName evidence="2">Uncharacterized protein</fullName>
    </submittedName>
</protein>
<accession>A0A9W7SLL2</accession>
<dbReference type="AlphaFoldDB" id="A0A9W7SLL2"/>
<evidence type="ECO:0000256" key="1">
    <source>
        <dbReference type="SAM" id="MobiDB-lite"/>
    </source>
</evidence>
<feature type="compositionally biased region" description="Basic residues" evidence="1">
    <location>
        <begin position="33"/>
        <end position="42"/>
    </location>
</feature>
<comment type="caution">
    <text evidence="2">The sequence shown here is derived from an EMBL/GenBank/DDBJ whole genome shotgun (WGS) entry which is preliminary data.</text>
</comment>
<dbReference type="EMBL" id="RIBY02002223">
    <property type="protein sequence ID" value="KAH9822073.1"/>
    <property type="molecule type" value="Genomic_DNA"/>
</dbReference>
<reference evidence="2 3" key="1">
    <citation type="journal article" date="2018" name="IMA Fungus">
        <title>IMA Genome-F 10: Nine draft genome sequences of Claviceps purpurea s.lat., including C. arundinis, C. humidiphila, and C. cf. spartinae, pseudomolecules for the pitch canker pathogen Fusarium circinatum, draft genome of Davidsoniella eucalypti, Grosmannia galeiformis, Quambalaria eucalypti, and Teratosphaeria destructans.</title>
        <authorList>
            <person name="Wingfield B.D."/>
            <person name="Liu M."/>
            <person name="Nguyen H.D."/>
            <person name="Lane F.A."/>
            <person name="Morgan S.W."/>
            <person name="De Vos L."/>
            <person name="Wilken P.M."/>
            <person name="Duong T.A."/>
            <person name="Aylward J."/>
            <person name="Coetzee M.P."/>
            <person name="Dadej K."/>
            <person name="De Beer Z.W."/>
            <person name="Findlay W."/>
            <person name="Havenga M."/>
            <person name="Kolarik M."/>
            <person name="Menzies J.G."/>
            <person name="Naidoo K."/>
            <person name="Pochopski O."/>
            <person name="Shoukouhi P."/>
            <person name="Santana Q.C."/>
            <person name="Seifert K.A."/>
            <person name="Soal N."/>
            <person name="Steenkamp E.T."/>
            <person name="Tatham C.T."/>
            <person name="van der Nest M.A."/>
            <person name="Wingfield M.J."/>
        </authorList>
    </citation>
    <scope>NUCLEOTIDE SEQUENCE [LARGE SCALE GENOMIC DNA]</scope>
    <source>
        <strain evidence="2">CMW44962</strain>
    </source>
</reference>
<evidence type="ECO:0000313" key="2">
    <source>
        <dbReference type="EMBL" id="KAH9822073.1"/>
    </source>
</evidence>
<feature type="region of interest" description="Disordered" evidence="1">
    <location>
        <begin position="1"/>
        <end position="86"/>
    </location>
</feature>
<proteinExistence type="predicted"/>
<name>A0A9W7SLL2_9PEZI</name>
<dbReference type="Proteomes" id="UP001138500">
    <property type="component" value="Unassembled WGS sequence"/>
</dbReference>
<feature type="compositionally biased region" description="Gly residues" evidence="1">
    <location>
        <begin position="20"/>
        <end position="32"/>
    </location>
</feature>
<reference evidence="2 3" key="2">
    <citation type="journal article" date="2021" name="Curr. Genet.">
        <title>Genetic response to nitrogen starvation in the aggressive Eucalyptus foliar pathogen Teratosphaeria destructans.</title>
        <authorList>
            <person name="Havenga M."/>
            <person name="Wingfield B.D."/>
            <person name="Wingfield M.J."/>
            <person name="Dreyer L.L."/>
            <person name="Roets F."/>
            <person name="Aylward J."/>
        </authorList>
    </citation>
    <scope>NUCLEOTIDE SEQUENCE [LARGE SCALE GENOMIC DNA]</scope>
    <source>
        <strain evidence="2">CMW44962</strain>
    </source>
</reference>
<keyword evidence="3" id="KW-1185">Reference proteome</keyword>
<organism evidence="2 3">
    <name type="scientific">Teratosphaeria destructans</name>
    <dbReference type="NCBI Taxonomy" id="418781"/>
    <lineage>
        <taxon>Eukaryota</taxon>
        <taxon>Fungi</taxon>
        <taxon>Dikarya</taxon>
        <taxon>Ascomycota</taxon>
        <taxon>Pezizomycotina</taxon>
        <taxon>Dothideomycetes</taxon>
        <taxon>Dothideomycetidae</taxon>
        <taxon>Mycosphaerellales</taxon>
        <taxon>Teratosphaeriaceae</taxon>
        <taxon>Teratosphaeria</taxon>
    </lineage>
</organism>
<feature type="compositionally biased region" description="Basic residues" evidence="1">
    <location>
        <begin position="1"/>
        <end position="11"/>
    </location>
</feature>
<evidence type="ECO:0000313" key="3">
    <source>
        <dbReference type="Proteomes" id="UP001138500"/>
    </source>
</evidence>
<gene>
    <name evidence="2" type="ORF">Tdes44962_MAKER04748</name>
</gene>